<gene>
    <name evidence="2" type="ORF">AB0C36_28555</name>
</gene>
<keyword evidence="3" id="KW-1185">Reference proteome</keyword>
<protein>
    <submittedName>
        <fullName evidence="2">Aldehyde dehydrogenase family protein</fullName>
    </submittedName>
</protein>
<sequence length="100" mass="10493">MTDRVEIVASRRPYVDGQFVGSGSAFDADPTTREGVFGPAATVHGYADVDEAVAVADDLPFGLSGGVRTDDPDHRMSGLGREWGVAGIRAFQQHISVGSS</sequence>
<organism evidence="2 3">
    <name type="scientific">Streptodolium elevatio</name>
    <dbReference type="NCBI Taxonomy" id="3157996"/>
    <lineage>
        <taxon>Bacteria</taxon>
        <taxon>Bacillati</taxon>
        <taxon>Actinomycetota</taxon>
        <taxon>Actinomycetes</taxon>
        <taxon>Kitasatosporales</taxon>
        <taxon>Streptomycetaceae</taxon>
        <taxon>Streptodolium</taxon>
    </lineage>
</organism>
<comment type="caution">
    <text evidence="2">The sequence shown here is derived from an EMBL/GenBank/DDBJ whole genome shotgun (WGS) entry which is preliminary data.</text>
</comment>
<dbReference type="RefSeq" id="WP_358359367.1">
    <property type="nucleotide sequence ID" value="NZ_JBEZFP010000089.1"/>
</dbReference>
<dbReference type="Proteomes" id="UP001551482">
    <property type="component" value="Unassembled WGS sequence"/>
</dbReference>
<dbReference type="InterPro" id="IPR016163">
    <property type="entry name" value="Ald_DH_C"/>
</dbReference>
<proteinExistence type="predicted"/>
<name>A0ABV3DNY3_9ACTN</name>
<evidence type="ECO:0000313" key="2">
    <source>
        <dbReference type="EMBL" id="MEU8137450.1"/>
    </source>
</evidence>
<dbReference type="Gene3D" id="3.40.309.10">
    <property type="entry name" value="Aldehyde Dehydrogenase, Chain A, domain 2"/>
    <property type="match status" value="1"/>
</dbReference>
<feature type="domain" description="Aldehyde dehydrogenase" evidence="1">
    <location>
        <begin position="30"/>
        <end position="74"/>
    </location>
</feature>
<dbReference type="SUPFAM" id="SSF53720">
    <property type="entry name" value="ALDH-like"/>
    <property type="match status" value="1"/>
</dbReference>
<evidence type="ECO:0000259" key="1">
    <source>
        <dbReference type="Pfam" id="PF00171"/>
    </source>
</evidence>
<dbReference type="InterPro" id="IPR015590">
    <property type="entry name" value="Aldehyde_DH_dom"/>
</dbReference>
<dbReference type="InterPro" id="IPR016161">
    <property type="entry name" value="Ald_DH/histidinol_DH"/>
</dbReference>
<accession>A0ABV3DNY3</accession>
<dbReference type="Pfam" id="PF00171">
    <property type="entry name" value="Aldedh"/>
    <property type="match status" value="1"/>
</dbReference>
<evidence type="ECO:0000313" key="3">
    <source>
        <dbReference type="Proteomes" id="UP001551482"/>
    </source>
</evidence>
<dbReference type="EMBL" id="JBEZFP010000089">
    <property type="protein sequence ID" value="MEU8137450.1"/>
    <property type="molecule type" value="Genomic_DNA"/>
</dbReference>
<reference evidence="2 3" key="1">
    <citation type="submission" date="2024-06" db="EMBL/GenBank/DDBJ databases">
        <title>The Natural Products Discovery Center: Release of the First 8490 Sequenced Strains for Exploring Actinobacteria Biosynthetic Diversity.</title>
        <authorList>
            <person name="Kalkreuter E."/>
            <person name="Kautsar S.A."/>
            <person name="Yang D."/>
            <person name="Bader C.D."/>
            <person name="Teijaro C.N."/>
            <person name="Fluegel L."/>
            <person name="Davis C.M."/>
            <person name="Simpson J.R."/>
            <person name="Lauterbach L."/>
            <person name="Steele A.D."/>
            <person name="Gui C."/>
            <person name="Meng S."/>
            <person name="Li G."/>
            <person name="Viehrig K."/>
            <person name="Ye F."/>
            <person name="Su P."/>
            <person name="Kiefer A.F."/>
            <person name="Nichols A."/>
            <person name="Cepeda A.J."/>
            <person name="Yan W."/>
            <person name="Fan B."/>
            <person name="Jiang Y."/>
            <person name="Adhikari A."/>
            <person name="Zheng C.-J."/>
            <person name="Schuster L."/>
            <person name="Cowan T.M."/>
            <person name="Smanski M.J."/>
            <person name="Chevrette M.G."/>
            <person name="De Carvalho L.P.S."/>
            <person name="Shen B."/>
        </authorList>
    </citation>
    <scope>NUCLEOTIDE SEQUENCE [LARGE SCALE GENOMIC DNA]</scope>
    <source>
        <strain evidence="2 3">NPDC048946</strain>
    </source>
</reference>